<dbReference type="SMART" id="SM00034">
    <property type="entry name" value="CLECT"/>
    <property type="match status" value="2"/>
</dbReference>
<dbReference type="STRING" id="80966.ENSAPOP00000023513"/>
<name>A0A3Q1G137_9TELE</name>
<reference evidence="2" key="2">
    <citation type="submission" date="2025-09" db="UniProtKB">
        <authorList>
            <consortium name="Ensembl"/>
        </authorList>
    </citation>
    <scope>IDENTIFICATION</scope>
</reference>
<dbReference type="Ensembl" id="ENSAPOT00000011087.1">
    <property type="protein sequence ID" value="ENSAPOP00000023513.1"/>
    <property type="gene ID" value="ENSAPOG00000005372.1"/>
</dbReference>
<evidence type="ECO:0000259" key="1">
    <source>
        <dbReference type="PROSITE" id="PS50041"/>
    </source>
</evidence>
<dbReference type="InterPro" id="IPR001304">
    <property type="entry name" value="C-type_lectin-like"/>
</dbReference>
<dbReference type="SUPFAM" id="SSF56436">
    <property type="entry name" value="C-type lectin-like"/>
    <property type="match status" value="2"/>
</dbReference>
<feature type="domain" description="C-type lectin" evidence="1">
    <location>
        <begin position="6"/>
        <end position="123"/>
    </location>
</feature>
<keyword evidence="3" id="KW-1185">Reference proteome</keyword>
<evidence type="ECO:0000313" key="3">
    <source>
        <dbReference type="Proteomes" id="UP000257200"/>
    </source>
</evidence>
<dbReference type="InterPro" id="IPR016187">
    <property type="entry name" value="CTDL_fold"/>
</dbReference>
<proteinExistence type="predicted"/>
<evidence type="ECO:0000313" key="2">
    <source>
        <dbReference type="Ensembl" id="ENSAPOP00000023513.1"/>
    </source>
</evidence>
<feature type="domain" description="C-type lectin" evidence="1">
    <location>
        <begin position="121"/>
        <end position="229"/>
    </location>
</feature>
<dbReference type="GeneTree" id="ENSGT01100000263473"/>
<sequence length="244" mass="28283">MRQTTTRLHLYKFIDEPKTWSEAQQYCREKFTDLATVDNMEDVAQLIAAAGRGYSGKVWIGLYDNSSSWAWSMTDDGYYGTKNEPFLGWYSDQPNSRSDEWKLCTVVDRGLWFDQPCSFQYVYKSWTNLTWEEAQSYCRKFHTDLASMRNEDEKTLIQQAVPGNKFVFIGLSRRTWHSWSDGTEHEFKNFLTGRPKGKTGDCATSVIGATDAGKWVEDHCDQKHHFMCHYGELSSNKLPLTVLL</sequence>
<protein>
    <recommendedName>
        <fullName evidence="1">C-type lectin domain-containing protein</fullName>
    </recommendedName>
</protein>
<dbReference type="PANTHER" id="PTHR45784">
    <property type="entry name" value="C-TYPE LECTIN DOMAIN FAMILY 20 MEMBER A-RELATED"/>
    <property type="match status" value="1"/>
</dbReference>
<dbReference type="InterPro" id="IPR016186">
    <property type="entry name" value="C-type_lectin-like/link_sf"/>
</dbReference>
<reference evidence="2" key="1">
    <citation type="submission" date="2025-08" db="UniProtKB">
        <authorList>
            <consortium name="Ensembl"/>
        </authorList>
    </citation>
    <scope>IDENTIFICATION</scope>
</reference>
<dbReference type="AlphaFoldDB" id="A0A3Q1G137"/>
<dbReference type="Proteomes" id="UP000257200">
    <property type="component" value="Unplaced"/>
</dbReference>
<dbReference type="PROSITE" id="PS50041">
    <property type="entry name" value="C_TYPE_LECTIN_2"/>
    <property type="match status" value="2"/>
</dbReference>
<dbReference type="PANTHER" id="PTHR45784:SF3">
    <property type="entry name" value="C-TYPE LECTIN DOMAIN FAMILY 4 MEMBER K-LIKE-RELATED"/>
    <property type="match status" value="1"/>
</dbReference>
<accession>A0A3Q1G137</accession>
<dbReference type="Pfam" id="PF00059">
    <property type="entry name" value="Lectin_C"/>
    <property type="match status" value="2"/>
</dbReference>
<dbReference type="InParanoid" id="A0A3Q1G137"/>
<organism evidence="2 3">
    <name type="scientific">Acanthochromis polyacanthus</name>
    <name type="common">spiny chromis</name>
    <dbReference type="NCBI Taxonomy" id="80966"/>
    <lineage>
        <taxon>Eukaryota</taxon>
        <taxon>Metazoa</taxon>
        <taxon>Chordata</taxon>
        <taxon>Craniata</taxon>
        <taxon>Vertebrata</taxon>
        <taxon>Euteleostomi</taxon>
        <taxon>Actinopterygii</taxon>
        <taxon>Neopterygii</taxon>
        <taxon>Teleostei</taxon>
        <taxon>Neoteleostei</taxon>
        <taxon>Acanthomorphata</taxon>
        <taxon>Ovalentaria</taxon>
        <taxon>Pomacentridae</taxon>
        <taxon>Acanthochromis</taxon>
    </lineage>
</organism>
<dbReference type="Gene3D" id="3.10.100.10">
    <property type="entry name" value="Mannose-Binding Protein A, subunit A"/>
    <property type="match status" value="2"/>
</dbReference>